<dbReference type="Proteomes" id="UP000279446">
    <property type="component" value="Unassembled WGS sequence"/>
</dbReference>
<comment type="caution">
    <text evidence="1">The sequence shown here is derived from an EMBL/GenBank/DDBJ whole genome shotgun (WGS) entry which is preliminary data.</text>
</comment>
<dbReference type="EMBL" id="RZNY01000015">
    <property type="protein sequence ID" value="RUT44449.1"/>
    <property type="molecule type" value="Genomic_DNA"/>
</dbReference>
<evidence type="ECO:0000313" key="1">
    <source>
        <dbReference type="EMBL" id="RUT44449.1"/>
    </source>
</evidence>
<dbReference type="AlphaFoldDB" id="A0A3S1BLJ4"/>
<reference evidence="1 2" key="1">
    <citation type="submission" date="2018-12" db="EMBL/GenBank/DDBJ databases">
        <authorList>
            <person name="Sun L."/>
            <person name="Chen Z."/>
        </authorList>
    </citation>
    <scope>NUCLEOTIDE SEQUENCE [LARGE SCALE GENOMIC DNA]</scope>
    <source>
        <strain evidence="1 2">DSM 15890</strain>
    </source>
</reference>
<evidence type="ECO:0000313" key="2">
    <source>
        <dbReference type="Proteomes" id="UP000279446"/>
    </source>
</evidence>
<gene>
    <name evidence="1" type="ORF">EJP82_17690</name>
</gene>
<proteinExistence type="predicted"/>
<keyword evidence="2" id="KW-1185">Reference proteome</keyword>
<accession>A0A3S1BLJ4</accession>
<organism evidence="1 2">
    <name type="scientific">Paenibacillus anaericanus</name>
    <dbReference type="NCBI Taxonomy" id="170367"/>
    <lineage>
        <taxon>Bacteria</taxon>
        <taxon>Bacillati</taxon>
        <taxon>Bacillota</taxon>
        <taxon>Bacilli</taxon>
        <taxon>Bacillales</taxon>
        <taxon>Paenibacillaceae</taxon>
        <taxon>Paenibacillus</taxon>
    </lineage>
</organism>
<protein>
    <submittedName>
        <fullName evidence="1">Uncharacterized protein</fullName>
    </submittedName>
</protein>
<name>A0A3S1BLJ4_9BACL</name>
<sequence length="102" mass="11912">MGYTTLTILERAFLIDGEGIKTWPVENEGKIYIIRNEMVPKHYWGQDQKEYHLLLESFKGTYALKNATKWCEDLFIKISNEESNSNVSKLIGAVVVEEFNWH</sequence>